<comment type="function">
    <text evidence="9">Catalyzes the ATP-dependent phosphorylation of N-acetyl-L-glutamate.</text>
</comment>
<dbReference type="InterPro" id="IPR001057">
    <property type="entry name" value="Glu/AcGlu_kinase"/>
</dbReference>
<dbReference type="NCBIfam" id="TIGR00761">
    <property type="entry name" value="argB"/>
    <property type="match status" value="1"/>
</dbReference>
<name>A0A0S7XT84_UNCSA</name>
<reference evidence="11 12" key="1">
    <citation type="journal article" date="2015" name="Microbiome">
        <title>Genomic resolution of linkages in carbon, nitrogen, and sulfur cycling among widespread estuary sediment bacteria.</title>
        <authorList>
            <person name="Baker B.J."/>
            <person name="Lazar C.S."/>
            <person name="Teske A.P."/>
            <person name="Dick G.J."/>
        </authorList>
    </citation>
    <scope>NUCLEOTIDE SEQUENCE [LARGE SCALE GENOMIC DNA]</scope>
    <source>
        <strain evidence="11">DG_54_3</strain>
    </source>
</reference>
<dbReference type="GO" id="GO:0003991">
    <property type="term" value="F:acetylglutamate kinase activity"/>
    <property type="evidence" value="ECO:0007669"/>
    <property type="project" value="UniProtKB-UniRule"/>
</dbReference>
<dbReference type="GO" id="GO:0042450">
    <property type="term" value="P:L-arginine biosynthetic process via ornithine"/>
    <property type="evidence" value="ECO:0007669"/>
    <property type="project" value="UniProtKB-UniRule"/>
</dbReference>
<evidence type="ECO:0000313" key="11">
    <source>
        <dbReference type="EMBL" id="KPJ65443.1"/>
    </source>
</evidence>
<comment type="catalytic activity">
    <reaction evidence="8 9">
        <text>N-acetyl-L-glutamate + ATP = N-acetyl-L-glutamyl 5-phosphate + ADP</text>
        <dbReference type="Rhea" id="RHEA:14629"/>
        <dbReference type="ChEBI" id="CHEBI:30616"/>
        <dbReference type="ChEBI" id="CHEBI:44337"/>
        <dbReference type="ChEBI" id="CHEBI:57936"/>
        <dbReference type="ChEBI" id="CHEBI:456216"/>
        <dbReference type="EC" id="2.7.2.8"/>
    </reaction>
</comment>
<evidence type="ECO:0000256" key="6">
    <source>
        <dbReference type="ARBA" id="ARBA00022777"/>
    </source>
</evidence>
<evidence type="ECO:0000256" key="3">
    <source>
        <dbReference type="ARBA" id="ARBA00022605"/>
    </source>
</evidence>
<evidence type="ECO:0000259" key="10">
    <source>
        <dbReference type="Pfam" id="PF00696"/>
    </source>
</evidence>
<dbReference type="PANTHER" id="PTHR23342:SF0">
    <property type="entry name" value="N-ACETYLGLUTAMATE SYNTHASE, MITOCHONDRIAL"/>
    <property type="match status" value="1"/>
</dbReference>
<dbReference type="EC" id="2.7.2.8" evidence="9"/>
<comment type="caution">
    <text evidence="11">The sequence shown here is derived from an EMBL/GenBank/DDBJ whole genome shotgun (WGS) entry which is preliminary data.</text>
</comment>
<dbReference type="EMBL" id="LIZX01000116">
    <property type="protein sequence ID" value="KPJ65443.1"/>
    <property type="molecule type" value="Genomic_DNA"/>
</dbReference>
<dbReference type="SUPFAM" id="SSF53633">
    <property type="entry name" value="Carbamate kinase-like"/>
    <property type="match status" value="1"/>
</dbReference>
<protein>
    <recommendedName>
        <fullName evidence="9">Acetylglutamate kinase</fullName>
        <ecNumber evidence="9">2.7.2.8</ecNumber>
    </recommendedName>
    <alternativeName>
        <fullName evidence="9">N-acetyl-L-glutamate 5-phosphotransferase</fullName>
    </alternativeName>
    <alternativeName>
        <fullName evidence="9">NAG kinase</fullName>
        <shortName evidence="9">NAGK</shortName>
    </alternativeName>
</protein>
<keyword evidence="5 9" id="KW-0547">Nucleotide-binding</keyword>
<keyword evidence="7 9" id="KW-0067">ATP-binding</keyword>
<dbReference type="FunFam" id="3.40.1160.10:FF:000004">
    <property type="entry name" value="Acetylglutamate kinase"/>
    <property type="match status" value="1"/>
</dbReference>
<accession>A0A0S7XT84</accession>
<evidence type="ECO:0000256" key="1">
    <source>
        <dbReference type="ARBA" id="ARBA00004828"/>
    </source>
</evidence>
<feature type="binding site" evidence="9">
    <location>
        <position position="87"/>
    </location>
    <ligand>
        <name>substrate</name>
    </ligand>
</feature>
<sequence>MFERLIRRAKVVIEALPYLMEFHGKVIVIKYGGSAMHDPELKKSVLRDIVFLKYVGMHPVIVHGGGPDITKALKRRKIPSIFVKGLRVTTKEIMRVVEYVLGKKVNREIVSIIKKSGGKAKGFYGKKGKVIKAKKQWVKDKEGKYVDLGFTGMVDGIRYRFLNKWMKKGYIPVLSPIGVGRGGKIYNINADSAAAAVAAFLNAEKLILLTNVHGVLGKDGKLVSEVNAYRTQKMIKQKVISGGMIPKVKCGLYALRKGVEKVHIIDGQIPHALLLELFTDTGIGTMVVK</sequence>
<comment type="subcellular location">
    <subcellularLocation>
        <location evidence="9">Cytoplasm</location>
    </subcellularLocation>
</comment>
<evidence type="ECO:0000256" key="8">
    <source>
        <dbReference type="ARBA" id="ARBA00048141"/>
    </source>
</evidence>
<evidence type="ECO:0000256" key="2">
    <source>
        <dbReference type="ARBA" id="ARBA00022571"/>
    </source>
</evidence>
<feature type="site" description="Transition state stabilizer" evidence="9">
    <location>
        <position position="30"/>
    </location>
</feature>
<gene>
    <name evidence="9" type="primary">argB</name>
    <name evidence="11" type="ORF">AMJ44_10155</name>
</gene>
<comment type="similarity">
    <text evidence="9">Belongs to the acetylglutamate kinase family. ArgB subfamily.</text>
</comment>
<comment type="pathway">
    <text evidence="1 9">Amino-acid biosynthesis; L-arginine biosynthesis; N(2)-acetyl-L-ornithine from L-glutamate: step 2/4.</text>
</comment>
<feature type="binding site" evidence="9">
    <location>
        <begin position="65"/>
        <end position="66"/>
    </location>
    <ligand>
        <name>substrate</name>
    </ligand>
</feature>
<dbReference type="GO" id="GO:0005737">
    <property type="term" value="C:cytoplasm"/>
    <property type="evidence" value="ECO:0007669"/>
    <property type="project" value="UniProtKB-SubCell"/>
</dbReference>
<evidence type="ECO:0000256" key="4">
    <source>
        <dbReference type="ARBA" id="ARBA00022679"/>
    </source>
</evidence>
<keyword evidence="2 9" id="KW-0055">Arginine biosynthesis</keyword>
<organism evidence="11 12">
    <name type="scientific">candidate division WOR-1 bacterium DG_54_3</name>
    <dbReference type="NCBI Taxonomy" id="1703775"/>
    <lineage>
        <taxon>Bacteria</taxon>
        <taxon>Bacillati</taxon>
        <taxon>Saganbacteria</taxon>
    </lineage>
</organism>
<dbReference type="Pfam" id="PF00696">
    <property type="entry name" value="AA_kinase"/>
    <property type="match status" value="1"/>
</dbReference>
<keyword evidence="3 9" id="KW-0028">Amino-acid biosynthesis</keyword>
<dbReference type="InterPro" id="IPR004662">
    <property type="entry name" value="AcgluKinase_fam"/>
</dbReference>
<dbReference type="Gene3D" id="3.40.1160.10">
    <property type="entry name" value="Acetylglutamate kinase-like"/>
    <property type="match status" value="1"/>
</dbReference>
<keyword evidence="6 9" id="KW-0418">Kinase</keyword>
<dbReference type="PRINTS" id="PR00474">
    <property type="entry name" value="GLU5KINASE"/>
</dbReference>
<feature type="domain" description="Aspartate/glutamate/uridylate kinase" evidence="10">
    <location>
        <begin position="25"/>
        <end position="266"/>
    </location>
</feature>
<dbReference type="PATRIC" id="fig|1703775.3.peg.642"/>
<dbReference type="GO" id="GO:0005524">
    <property type="term" value="F:ATP binding"/>
    <property type="evidence" value="ECO:0007669"/>
    <property type="project" value="UniProtKB-UniRule"/>
</dbReference>
<dbReference type="AlphaFoldDB" id="A0A0S7XT84"/>
<dbReference type="Proteomes" id="UP000051861">
    <property type="component" value="Unassembled WGS sequence"/>
</dbReference>
<feature type="binding site" evidence="9">
    <location>
        <position position="187"/>
    </location>
    <ligand>
        <name>substrate</name>
    </ligand>
</feature>
<proteinExistence type="inferred from homology"/>
<evidence type="ECO:0000313" key="12">
    <source>
        <dbReference type="Proteomes" id="UP000051861"/>
    </source>
</evidence>
<dbReference type="InterPro" id="IPR037528">
    <property type="entry name" value="ArgB"/>
</dbReference>
<dbReference type="InterPro" id="IPR001048">
    <property type="entry name" value="Asp/Glu/Uridylate_kinase"/>
</dbReference>
<evidence type="ECO:0000256" key="5">
    <source>
        <dbReference type="ARBA" id="ARBA00022741"/>
    </source>
</evidence>
<dbReference type="UniPathway" id="UPA00068">
    <property type="reaction ID" value="UER00107"/>
</dbReference>
<feature type="site" description="Transition state stabilizer" evidence="9">
    <location>
        <position position="247"/>
    </location>
</feature>
<dbReference type="PIRSF" id="PIRSF000728">
    <property type="entry name" value="NAGK"/>
    <property type="match status" value="1"/>
</dbReference>
<dbReference type="PANTHER" id="PTHR23342">
    <property type="entry name" value="N-ACETYLGLUTAMATE SYNTHASE"/>
    <property type="match status" value="1"/>
</dbReference>
<dbReference type="InterPro" id="IPR036393">
    <property type="entry name" value="AceGlu_kinase-like_sf"/>
</dbReference>
<evidence type="ECO:0000256" key="7">
    <source>
        <dbReference type="ARBA" id="ARBA00022840"/>
    </source>
</evidence>
<keyword evidence="9" id="KW-0963">Cytoplasm</keyword>
<evidence type="ECO:0000256" key="9">
    <source>
        <dbReference type="HAMAP-Rule" id="MF_00082"/>
    </source>
</evidence>
<keyword evidence="4 9" id="KW-0808">Transferase</keyword>
<dbReference type="HAMAP" id="MF_00082">
    <property type="entry name" value="ArgB"/>
    <property type="match status" value="1"/>
</dbReference>